<name>A0A6J5M8H1_9CAUD</name>
<evidence type="ECO:0000313" key="2">
    <source>
        <dbReference type="EMBL" id="CAB4157543.1"/>
    </source>
</evidence>
<accession>A0A6J5M8H1</accession>
<proteinExistence type="predicted"/>
<dbReference type="EMBL" id="LR796652">
    <property type="protein sequence ID" value="CAB4157543.1"/>
    <property type="molecule type" value="Genomic_DNA"/>
</dbReference>
<sequence>MKGMKSCPKCKGGECKGGKGCMMEEKEYGKEKNGKKNGKIEIEISLPMRGSRTKTNKAKKK</sequence>
<organism evidence="1">
    <name type="scientific">uncultured Caudovirales phage</name>
    <dbReference type="NCBI Taxonomy" id="2100421"/>
    <lineage>
        <taxon>Viruses</taxon>
        <taxon>Duplodnaviria</taxon>
        <taxon>Heunggongvirae</taxon>
        <taxon>Uroviricota</taxon>
        <taxon>Caudoviricetes</taxon>
        <taxon>Peduoviridae</taxon>
        <taxon>Maltschvirus</taxon>
        <taxon>Maltschvirus maltsch</taxon>
    </lineage>
</organism>
<protein>
    <submittedName>
        <fullName evidence="1">Uncharacterized protein</fullName>
    </submittedName>
</protein>
<evidence type="ECO:0000313" key="1">
    <source>
        <dbReference type="EMBL" id="CAB4140089.1"/>
    </source>
</evidence>
<reference evidence="1" key="1">
    <citation type="submission" date="2020-04" db="EMBL/GenBank/DDBJ databases">
        <authorList>
            <person name="Chiriac C."/>
            <person name="Salcher M."/>
            <person name="Ghai R."/>
            <person name="Kavagutti S V."/>
        </authorList>
    </citation>
    <scope>NUCLEOTIDE SEQUENCE</scope>
</reference>
<gene>
    <name evidence="1" type="ORF">UFOVP409_6</name>
    <name evidence="2" type="ORF">UFOVP684_29</name>
</gene>
<dbReference type="EMBL" id="LR796382">
    <property type="protein sequence ID" value="CAB4140089.1"/>
    <property type="molecule type" value="Genomic_DNA"/>
</dbReference>